<feature type="domain" description="PH" evidence="8">
    <location>
        <begin position="221"/>
        <end position="310"/>
    </location>
</feature>
<evidence type="ECO:0000256" key="5">
    <source>
        <dbReference type="ARBA" id="ARBA00022737"/>
    </source>
</evidence>
<reference evidence="12" key="1">
    <citation type="submission" date="2025-08" db="UniProtKB">
        <authorList>
            <consortium name="Ensembl"/>
        </authorList>
    </citation>
    <scope>IDENTIFICATION</scope>
</reference>
<feature type="domain" description="PH" evidence="8">
    <location>
        <begin position="642"/>
        <end position="733"/>
    </location>
</feature>
<dbReference type="GO" id="GO:0005096">
    <property type="term" value="F:GTPase activator activity"/>
    <property type="evidence" value="ECO:0007669"/>
    <property type="project" value="UniProtKB-KW"/>
</dbReference>
<dbReference type="Gene3D" id="2.30.29.30">
    <property type="entry name" value="Pleckstrin-homology domain (PH domain)/Phosphotyrosine-binding domain (PTB)"/>
    <property type="match status" value="4"/>
</dbReference>
<feature type="compositionally biased region" description="Acidic residues" evidence="7">
    <location>
        <begin position="8"/>
        <end position="21"/>
    </location>
</feature>
<dbReference type="Ensembl" id="ENSFTIT00000017016.1">
    <property type="protein sequence ID" value="ENSFTIP00000016327.1"/>
    <property type="gene ID" value="ENSFTIG00000010239.1"/>
</dbReference>
<name>A0A8C4UQV3_FALTI</name>
<dbReference type="PROSITE" id="PS50200">
    <property type="entry name" value="RA"/>
    <property type="match status" value="1"/>
</dbReference>
<feature type="compositionally biased region" description="Polar residues" evidence="7">
    <location>
        <begin position="84"/>
        <end position="101"/>
    </location>
</feature>
<evidence type="ECO:0000256" key="3">
    <source>
        <dbReference type="ARBA" id="ARBA00022490"/>
    </source>
</evidence>
<evidence type="ECO:0000259" key="10">
    <source>
        <dbReference type="PROSITE" id="PS50200"/>
    </source>
</evidence>
<dbReference type="FunFam" id="2.30.29.30:FF:000186">
    <property type="entry name" value="Arf-GAP with Rho-GAP domain, ANK repeat and PH domain-containing protein 1"/>
    <property type="match status" value="1"/>
</dbReference>
<dbReference type="GO" id="GO:0008270">
    <property type="term" value="F:zinc ion binding"/>
    <property type="evidence" value="ECO:0007669"/>
    <property type="project" value="UniProtKB-KW"/>
</dbReference>
<dbReference type="Proteomes" id="UP000694562">
    <property type="component" value="Unplaced"/>
</dbReference>
<feature type="domain" description="PH" evidence="8">
    <location>
        <begin position="524"/>
        <end position="631"/>
    </location>
</feature>
<dbReference type="Pfam" id="PF01412">
    <property type="entry name" value="ArfGap"/>
    <property type="match status" value="1"/>
</dbReference>
<organism evidence="12 13">
    <name type="scientific">Falco tinnunculus</name>
    <name type="common">Common kestrel</name>
    <dbReference type="NCBI Taxonomy" id="100819"/>
    <lineage>
        <taxon>Eukaryota</taxon>
        <taxon>Metazoa</taxon>
        <taxon>Chordata</taxon>
        <taxon>Craniata</taxon>
        <taxon>Vertebrata</taxon>
        <taxon>Euteleostomi</taxon>
        <taxon>Archelosauria</taxon>
        <taxon>Archosauria</taxon>
        <taxon>Dinosauria</taxon>
        <taxon>Saurischia</taxon>
        <taxon>Theropoda</taxon>
        <taxon>Coelurosauria</taxon>
        <taxon>Aves</taxon>
        <taxon>Neognathae</taxon>
        <taxon>Neoaves</taxon>
        <taxon>Telluraves</taxon>
        <taxon>Australaves</taxon>
        <taxon>Falconiformes</taxon>
        <taxon>Falconidae</taxon>
        <taxon>Falco</taxon>
    </lineage>
</organism>
<proteinExistence type="predicted"/>
<dbReference type="CDD" id="cd13253">
    <property type="entry name" value="PH1_ARAP"/>
    <property type="match status" value="1"/>
</dbReference>
<dbReference type="InterPro" id="IPR001849">
    <property type="entry name" value="PH_domain"/>
</dbReference>
<dbReference type="InterPro" id="IPR008936">
    <property type="entry name" value="Rho_GTPase_activation_prot"/>
</dbReference>
<feature type="region of interest" description="Disordered" evidence="7">
    <location>
        <begin position="1"/>
        <end position="101"/>
    </location>
</feature>
<keyword evidence="2" id="KW-0343">GTPase activation</keyword>
<feature type="domain" description="Ras-associating" evidence="10">
    <location>
        <begin position="950"/>
        <end position="1039"/>
    </location>
</feature>
<dbReference type="PROSITE" id="PS50115">
    <property type="entry name" value="ARFGAP"/>
    <property type="match status" value="1"/>
</dbReference>
<evidence type="ECO:0000259" key="11">
    <source>
        <dbReference type="PROSITE" id="PS50238"/>
    </source>
</evidence>
<protein>
    <submittedName>
        <fullName evidence="12">ArfGAP with RhoGAP domain, ankyrin repeat and PH domain 1</fullName>
    </submittedName>
</protein>
<dbReference type="PRINTS" id="PR00405">
    <property type="entry name" value="REVINTRACTNG"/>
</dbReference>
<feature type="domain" description="Arf-GAP" evidence="9">
    <location>
        <begin position="307"/>
        <end position="441"/>
    </location>
</feature>
<dbReference type="PANTHER" id="PTHR45899:SF3">
    <property type="entry name" value="ARF-GAP WITH RHO-GAP DOMAIN, ANK REPEAT AND PH DOMAIN-CONTAINING PROTEIN 1"/>
    <property type="match status" value="1"/>
</dbReference>
<dbReference type="CDD" id="cd13256">
    <property type="entry name" value="PH3_ARAP"/>
    <property type="match status" value="1"/>
</dbReference>
<dbReference type="GO" id="GO:0005886">
    <property type="term" value="C:plasma membrane"/>
    <property type="evidence" value="ECO:0007669"/>
    <property type="project" value="TreeGrafter"/>
</dbReference>
<keyword evidence="6" id="KW-0863">Zinc-finger</keyword>
<dbReference type="PANTHER" id="PTHR45899">
    <property type="entry name" value="RHO GTPASE ACTIVATING PROTEIN AT 15B, ISOFORM C"/>
    <property type="match status" value="1"/>
</dbReference>
<dbReference type="FunFam" id="2.30.29.30:FF:000170">
    <property type="entry name" value="Arf-GAP with Rho-GAP domain, ANK repeat and PH domain-containing protein 1"/>
    <property type="match status" value="1"/>
</dbReference>
<dbReference type="SUPFAM" id="SSF50729">
    <property type="entry name" value="PH domain-like"/>
    <property type="match status" value="5"/>
</dbReference>
<dbReference type="Gene3D" id="1.10.220.150">
    <property type="entry name" value="Arf GTPase activating protein"/>
    <property type="match status" value="1"/>
</dbReference>
<evidence type="ECO:0000256" key="6">
    <source>
        <dbReference type="PROSITE-ProRule" id="PRU00288"/>
    </source>
</evidence>
<feature type="domain" description="PH" evidence="8">
    <location>
        <begin position="1052"/>
        <end position="1162"/>
    </location>
</feature>
<dbReference type="SUPFAM" id="SSF57863">
    <property type="entry name" value="ArfGap/RecO-like zinc finger"/>
    <property type="match status" value="1"/>
</dbReference>
<dbReference type="CDD" id="cd13259">
    <property type="entry name" value="PH5_ARAP"/>
    <property type="match status" value="1"/>
</dbReference>
<reference evidence="12" key="2">
    <citation type="submission" date="2025-09" db="UniProtKB">
        <authorList>
            <consortium name="Ensembl"/>
        </authorList>
    </citation>
    <scope>IDENTIFICATION</scope>
</reference>
<dbReference type="InterPro" id="IPR052227">
    <property type="entry name" value="Arf-Rho-GAP_ANK-PH_domain"/>
</dbReference>
<dbReference type="FunFam" id="1.10.220.150:FF:000006">
    <property type="entry name" value="arf-GAP with Rho-GAP domain, ANK repeat and PH domain-containing protein 3"/>
    <property type="match status" value="1"/>
</dbReference>
<dbReference type="PROSITE" id="PS50003">
    <property type="entry name" value="PH_DOMAIN"/>
    <property type="match status" value="5"/>
</dbReference>
<dbReference type="Pfam" id="PF00620">
    <property type="entry name" value="RhoGAP"/>
    <property type="match status" value="1"/>
</dbReference>
<dbReference type="Pfam" id="PF00788">
    <property type="entry name" value="RA"/>
    <property type="match status" value="1"/>
</dbReference>
<dbReference type="InterPro" id="IPR001164">
    <property type="entry name" value="ArfGAP_dom"/>
</dbReference>
<dbReference type="InterPro" id="IPR000198">
    <property type="entry name" value="RhoGAP_dom"/>
</dbReference>
<dbReference type="InterPro" id="IPR037278">
    <property type="entry name" value="ARFGAP/RecO"/>
</dbReference>
<dbReference type="SMART" id="SM00324">
    <property type="entry name" value="RhoGAP"/>
    <property type="match status" value="1"/>
</dbReference>
<evidence type="ECO:0000313" key="12">
    <source>
        <dbReference type="Ensembl" id="ENSFTIP00000016327.1"/>
    </source>
</evidence>
<dbReference type="GO" id="GO:0005802">
    <property type="term" value="C:trans-Golgi network"/>
    <property type="evidence" value="ECO:0007669"/>
    <property type="project" value="TreeGrafter"/>
</dbReference>
<dbReference type="InterPro" id="IPR000159">
    <property type="entry name" value="RA_dom"/>
</dbReference>
<dbReference type="AlphaFoldDB" id="A0A8C4UQV3"/>
<feature type="domain" description="PH" evidence="8">
    <location>
        <begin position="107"/>
        <end position="199"/>
    </location>
</feature>
<dbReference type="SMART" id="SM00105">
    <property type="entry name" value="ArfGap"/>
    <property type="match status" value="1"/>
</dbReference>
<accession>A0A8C4UQV3</accession>
<evidence type="ECO:0000256" key="1">
    <source>
        <dbReference type="ARBA" id="ARBA00004496"/>
    </source>
</evidence>
<dbReference type="InterPro" id="IPR011993">
    <property type="entry name" value="PH-like_dom_sf"/>
</dbReference>
<keyword evidence="6" id="KW-0479">Metal-binding</keyword>
<keyword evidence="5" id="KW-0677">Repeat</keyword>
<feature type="domain" description="Rho-GAP" evidence="11">
    <location>
        <begin position="737"/>
        <end position="918"/>
    </location>
</feature>
<dbReference type="SUPFAM" id="SSF48350">
    <property type="entry name" value="GTPase activation domain, GAP"/>
    <property type="match status" value="1"/>
</dbReference>
<evidence type="ECO:0000259" key="9">
    <source>
        <dbReference type="PROSITE" id="PS50115"/>
    </source>
</evidence>
<dbReference type="GO" id="GO:0008360">
    <property type="term" value="P:regulation of cell shape"/>
    <property type="evidence" value="ECO:0007669"/>
    <property type="project" value="TreeGrafter"/>
</dbReference>
<comment type="subcellular location">
    <subcellularLocation>
        <location evidence="1">Cytoplasm</location>
    </subcellularLocation>
</comment>
<evidence type="ECO:0000256" key="7">
    <source>
        <dbReference type="SAM" id="MobiDB-lite"/>
    </source>
</evidence>
<keyword evidence="6" id="KW-0862">Zinc</keyword>
<dbReference type="CDD" id="cd13254">
    <property type="entry name" value="PH2_ARAP"/>
    <property type="match status" value="1"/>
</dbReference>
<dbReference type="CDD" id="cd04385">
    <property type="entry name" value="RhoGAP_ARAP"/>
    <property type="match status" value="1"/>
</dbReference>
<dbReference type="SMART" id="SM00233">
    <property type="entry name" value="PH"/>
    <property type="match status" value="5"/>
</dbReference>
<dbReference type="InterPro" id="IPR037858">
    <property type="entry name" value="RhoGAP_ARAP"/>
</dbReference>
<evidence type="ECO:0000256" key="4">
    <source>
        <dbReference type="ARBA" id="ARBA00022553"/>
    </source>
</evidence>
<keyword evidence="13" id="KW-1185">Reference proteome</keyword>
<evidence type="ECO:0000259" key="8">
    <source>
        <dbReference type="PROSITE" id="PS50003"/>
    </source>
</evidence>
<keyword evidence="3" id="KW-0963">Cytoplasm</keyword>
<dbReference type="CDD" id="cd08837">
    <property type="entry name" value="ArfGap_ARAP"/>
    <property type="match status" value="1"/>
</dbReference>
<dbReference type="Gene3D" id="1.10.555.10">
    <property type="entry name" value="Rho GTPase activation protein"/>
    <property type="match status" value="1"/>
</dbReference>
<dbReference type="CDD" id="cd17226">
    <property type="entry name" value="RA_ARAP1"/>
    <property type="match status" value="1"/>
</dbReference>
<evidence type="ECO:0000313" key="13">
    <source>
        <dbReference type="Proteomes" id="UP000694562"/>
    </source>
</evidence>
<dbReference type="Pfam" id="PF00169">
    <property type="entry name" value="PH"/>
    <property type="match status" value="3"/>
</dbReference>
<dbReference type="GO" id="GO:0007165">
    <property type="term" value="P:signal transduction"/>
    <property type="evidence" value="ECO:0007669"/>
    <property type="project" value="InterPro"/>
</dbReference>
<dbReference type="PROSITE" id="PS50238">
    <property type="entry name" value="RHOGAP"/>
    <property type="match status" value="1"/>
</dbReference>
<sequence length="1218" mass="138786">MVLGAATDDSDYEDSTWEEELAGPAGDMADKEDAEPVTGRPRSQRVNSLFSEDELIEDYYNAPPANGGSVWSDNSPSPRPPAPTFSSSSPGTLSDSMEGTATAQLSPTIKAGWLDKNPPQGSYIYQRRWVKLDADYLRYFDGEKDPYSKRFIPVSSISRITSIGDQKFEVITNNRNFVFRAESDVDRNEWIRTLQQIVEERKSKALERTSISLTINGATDLVDKSGFLELRGFKHKLFVVVAGDKVFLYKNAEDYRLGIGITYIEMNLGNVKEVDRRGFDLTTPYRIFSFSADSDQEKEEWVEAMQQSISEALSNSEVAERIWLVESNRFCADCGSPKPDWASINLCVVICKRCAGEHRGLGPGITKVRSLKMDRKVWTEELIELFHQIGNAVANQFWAANVPPSEAITPTSSSQERRHFLIAKYREGKYRRYHPLFGNQEELNRALCAAVTTSDLAETQALLFCGAAVNCATGDPQCPTPLALAEKSGQRLQMEFLLHNKTSEMPRLEVGGSEEKPYSVPLPSVTHNGFLYKTPSMAKPVSERKGQEEFSRRWCTLQDGILSYYENDRNAVPNGEIKVEEIVCLVNNSPHTHGIESTFEVYIETERLYLFGLESPDSAREWLKSIAKSFVHPRAEELLALDFERIGRLHYKGGLNLERAKEGWFALAGSVLHVCFEDSERQEPLQLRKLQELSIQGDNEVLVLVERRRTLYIQGERKLDFLGWVHAIQKAAGSSGDTLSEQQLTESDVPLLVDRCIDYITQCGLTSEGIYRKSGQNSKTTSLLEMLRRDARSVRLKEGEHQVDDVANTLKRFFRDLGDGLFTRQWGQDWLRATALEDEEAKISEYRRLLGTLPTVNRATLKALINHLFRVQRFSAENQMNTHNLAIVFGPTLFQTDGKDYKAGRVVEDLISHYVKIFNVNDQEMKKQQDEIMAIMKMREAASSGTQQAGDFICTVYLEEKKTEAEQHVKIPATMTAEELTFEILDRRKIVMKEKDYWSCFEVNEREEAERPLHYSEKVLPILHCLGTESYLVVKKQMSMENMLIYLASRVGDCKHGMMKFREERNLLGLGLSTGFHDRYFILNSTCLRLYKEVRSHKPEKEWPVRNLKVYLGIKKKLRPPTCWGFTVFYENEKHEKQQWYLCCDTQADLREWFATFLHVQNGGALWPSETSKVRASRSQQDSRLGNISLIPLRGNESEMRSSVAAFATDPLTLLRNV</sequence>
<keyword evidence="4" id="KW-0597">Phosphoprotein</keyword>
<dbReference type="FunFam" id="2.30.29.30:FF:000173">
    <property type="entry name" value="Arf-GAP with Rho-GAP domain, ANK repeat and PH domain-containing protein 1"/>
    <property type="match status" value="1"/>
</dbReference>
<dbReference type="GO" id="GO:0005547">
    <property type="term" value="F:phosphatidylinositol-3,4,5-trisphosphate binding"/>
    <property type="evidence" value="ECO:0007669"/>
    <property type="project" value="InterPro"/>
</dbReference>
<dbReference type="Gene3D" id="3.10.20.90">
    <property type="entry name" value="Phosphatidylinositol 3-kinase Catalytic Subunit, Chain A, domain 1"/>
    <property type="match status" value="1"/>
</dbReference>
<evidence type="ECO:0000256" key="2">
    <source>
        <dbReference type="ARBA" id="ARBA00022468"/>
    </source>
</evidence>
<dbReference type="InterPro" id="IPR038508">
    <property type="entry name" value="ArfGAP_dom_sf"/>
</dbReference>